<sequence>MVGQNVRKLQDQFIATQGLTDLEEQILKYASEFKEKDYSRRQINILVKHRRSQMNFGCGKLKRENQEMIKWLIQ</sequence>
<organism evidence="1 2">
    <name type="scientific">Paramecium sonneborni</name>
    <dbReference type="NCBI Taxonomy" id="65129"/>
    <lineage>
        <taxon>Eukaryota</taxon>
        <taxon>Sar</taxon>
        <taxon>Alveolata</taxon>
        <taxon>Ciliophora</taxon>
        <taxon>Intramacronucleata</taxon>
        <taxon>Oligohymenophorea</taxon>
        <taxon>Peniculida</taxon>
        <taxon>Parameciidae</taxon>
        <taxon>Paramecium</taxon>
    </lineage>
</organism>
<dbReference type="AlphaFoldDB" id="A0A8S1QUD1"/>
<gene>
    <name evidence="1" type="ORF">PSON_ATCC_30995.1.T1190115</name>
</gene>
<reference evidence="1" key="1">
    <citation type="submission" date="2021-01" db="EMBL/GenBank/DDBJ databases">
        <authorList>
            <consortium name="Genoscope - CEA"/>
            <person name="William W."/>
        </authorList>
    </citation>
    <scope>NUCLEOTIDE SEQUENCE</scope>
</reference>
<proteinExistence type="predicted"/>
<evidence type="ECO:0000313" key="1">
    <source>
        <dbReference type="EMBL" id="CAD8119013.1"/>
    </source>
</evidence>
<protein>
    <submittedName>
        <fullName evidence="1">Uncharacterized protein</fullName>
    </submittedName>
</protein>
<comment type="caution">
    <text evidence="1">The sequence shown here is derived from an EMBL/GenBank/DDBJ whole genome shotgun (WGS) entry which is preliminary data.</text>
</comment>
<name>A0A8S1QUD1_9CILI</name>
<keyword evidence="2" id="KW-1185">Reference proteome</keyword>
<dbReference type="EMBL" id="CAJJDN010000119">
    <property type="protein sequence ID" value="CAD8119013.1"/>
    <property type="molecule type" value="Genomic_DNA"/>
</dbReference>
<accession>A0A8S1QUD1</accession>
<dbReference type="Proteomes" id="UP000692954">
    <property type="component" value="Unassembled WGS sequence"/>
</dbReference>
<evidence type="ECO:0000313" key="2">
    <source>
        <dbReference type="Proteomes" id="UP000692954"/>
    </source>
</evidence>